<dbReference type="PANTHER" id="PTHR37299:SF1">
    <property type="entry name" value="STAGE 0 SPORULATION PROTEIN A HOMOLOG"/>
    <property type="match status" value="1"/>
</dbReference>
<reference evidence="3" key="1">
    <citation type="submission" date="2018-06" db="EMBL/GenBank/DDBJ databases">
        <authorList>
            <person name="Zhirakovskaya E."/>
        </authorList>
    </citation>
    <scope>NUCLEOTIDE SEQUENCE</scope>
</reference>
<organism evidence="3">
    <name type="scientific">hydrothermal vent metagenome</name>
    <dbReference type="NCBI Taxonomy" id="652676"/>
    <lineage>
        <taxon>unclassified sequences</taxon>
        <taxon>metagenomes</taxon>
        <taxon>ecological metagenomes</taxon>
    </lineage>
</organism>
<gene>
    <name evidence="3" type="ORF">MNBD_GAMMA16-785</name>
</gene>
<feature type="transmembrane region" description="Helical" evidence="1">
    <location>
        <begin position="50"/>
        <end position="76"/>
    </location>
</feature>
<evidence type="ECO:0000259" key="2">
    <source>
        <dbReference type="PROSITE" id="PS50930"/>
    </source>
</evidence>
<dbReference type="PANTHER" id="PTHR37299">
    <property type="entry name" value="TRANSCRIPTIONAL REGULATOR-RELATED"/>
    <property type="match status" value="1"/>
</dbReference>
<keyword evidence="1" id="KW-0472">Membrane</keyword>
<keyword evidence="1" id="KW-1133">Transmembrane helix</keyword>
<dbReference type="PROSITE" id="PS50930">
    <property type="entry name" value="HTH_LYTTR"/>
    <property type="match status" value="1"/>
</dbReference>
<evidence type="ECO:0000256" key="1">
    <source>
        <dbReference type="SAM" id="Phobius"/>
    </source>
</evidence>
<feature type="transmembrane region" description="Helical" evidence="1">
    <location>
        <begin position="20"/>
        <end position="38"/>
    </location>
</feature>
<feature type="transmembrane region" description="Helical" evidence="1">
    <location>
        <begin position="127"/>
        <end position="146"/>
    </location>
</feature>
<dbReference type="InterPro" id="IPR007492">
    <property type="entry name" value="LytTR_DNA-bd_dom"/>
</dbReference>
<keyword evidence="1" id="KW-0812">Transmembrane</keyword>
<dbReference type="GO" id="GO:0003677">
    <property type="term" value="F:DNA binding"/>
    <property type="evidence" value="ECO:0007669"/>
    <property type="project" value="InterPro"/>
</dbReference>
<accession>A0A3B0ZHL7</accession>
<dbReference type="GO" id="GO:0000156">
    <property type="term" value="F:phosphorelay response regulator activity"/>
    <property type="evidence" value="ECO:0007669"/>
    <property type="project" value="InterPro"/>
</dbReference>
<proteinExistence type="predicted"/>
<dbReference type="SMART" id="SM00850">
    <property type="entry name" value="LytTR"/>
    <property type="match status" value="1"/>
</dbReference>
<name>A0A3B0ZHL7_9ZZZZ</name>
<dbReference type="AlphaFoldDB" id="A0A3B0ZHL7"/>
<dbReference type="InterPro" id="IPR046947">
    <property type="entry name" value="LytR-like"/>
</dbReference>
<feature type="transmembrane region" description="Helical" evidence="1">
    <location>
        <begin position="88"/>
        <end position="107"/>
    </location>
</feature>
<dbReference type="Pfam" id="PF04397">
    <property type="entry name" value="LytTR"/>
    <property type="match status" value="1"/>
</dbReference>
<protein>
    <recommendedName>
        <fullName evidence="2">HTH LytTR-type domain-containing protein</fullName>
    </recommendedName>
</protein>
<feature type="domain" description="HTH LytTR-type" evidence="2">
    <location>
        <begin position="239"/>
        <end position="302"/>
    </location>
</feature>
<evidence type="ECO:0000313" key="3">
    <source>
        <dbReference type="EMBL" id="VAW86922.1"/>
    </source>
</evidence>
<dbReference type="EMBL" id="UOFO01000106">
    <property type="protein sequence ID" value="VAW86922.1"/>
    <property type="molecule type" value="Genomic_DNA"/>
</dbReference>
<sequence length="311" mass="36311">MIISWLKQPVTYRVTQVKRIHFYVIAITLIAVSVPFLHMYMDNQLSFAELFFHTLTVVFSTVIAISFFELMLWAYLKGKTRKWSLSTGLFWLFFSGVFILSFIIMFVTRNLLPITLDIWTQHIERDLGVIPWKILPVALLIGYLLMQIVRRYSLKQELTDLKELNEQLKVIQNGVAPLDHETKESGVHDMSKFVLPYKGENIYLNSTSVIRIESNENYCHVLIAPNEKQSEQCYMARITLTEVSNQLPENLFLQVHRSHIINFSYVSNLIRQGRNFQLKLKNGDSIPVSRSRIEQVQQRVENGKFSENVTF</sequence>
<dbReference type="Gene3D" id="2.40.50.1020">
    <property type="entry name" value="LytTr DNA-binding domain"/>
    <property type="match status" value="1"/>
</dbReference>